<evidence type="ECO:0000256" key="6">
    <source>
        <dbReference type="ARBA" id="ARBA00023065"/>
    </source>
</evidence>
<feature type="transmembrane region" description="Helical" evidence="8">
    <location>
        <begin position="160"/>
        <end position="180"/>
    </location>
</feature>
<evidence type="ECO:0000256" key="4">
    <source>
        <dbReference type="ARBA" id="ARBA00022692"/>
    </source>
</evidence>
<evidence type="ECO:0000256" key="2">
    <source>
        <dbReference type="ARBA" id="ARBA00022448"/>
    </source>
</evidence>
<keyword evidence="2" id="KW-0813">Transport</keyword>
<keyword evidence="11" id="KW-1185">Reference proteome</keyword>
<evidence type="ECO:0000256" key="5">
    <source>
        <dbReference type="ARBA" id="ARBA00022989"/>
    </source>
</evidence>
<feature type="transmembrane region" description="Helical" evidence="8">
    <location>
        <begin position="324"/>
        <end position="348"/>
    </location>
</feature>
<feature type="transmembrane region" description="Helical" evidence="8">
    <location>
        <begin position="117"/>
        <end position="139"/>
    </location>
</feature>
<comment type="caution">
    <text evidence="10">The sequence shown here is derived from an EMBL/GenBank/DDBJ whole genome shotgun (WGS) entry which is preliminary data.</text>
</comment>
<sequence>MVPTLLATAVAALVRSLAALWLQRWNIGAPAFMVLAGFLLGLDTGDTVESALNTHVAQHVCEIVLAFLLFIDATEIRGGRLWGTSPRLVARVLLVAMPLSLGAAMLLGAWLFPHLPWAVLLIIACVVVPIDFAPAEHLVRDQRLSARVRSVLNIEGGYNDGIISPVFLFALLLAGSASGVSTPVEALATALTQAGVAIAVGLALGAVMAWALDRAGRAGWMTDQSRRIAVVLTPVVTYCAAVQLRGNGFVASFVCGIAFRYLHRVLTARAIRSIPRLPPAQPPARASTVLTHDFGLIEDVTALMTLTMWFVVGIATVVTPDLGLSWQAALFCLGALTLVRVLPVLGSLTASPLPRADRVLLSLLGPRGTTSIVFGLIAYNQLPTGPGADTVLLTTVLCVLGSVLLHGMGSDTVIRRLAPTPR</sequence>
<evidence type="ECO:0000313" key="11">
    <source>
        <dbReference type="Proteomes" id="UP000600946"/>
    </source>
</evidence>
<dbReference type="Pfam" id="PF00999">
    <property type="entry name" value="Na_H_Exchanger"/>
    <property type="match status" value="1"/>
</dbReference>
<gene>
    <name evidence="10" type="ORF">GCM10010326_08140</name>
</gene>
<feature type="transmembrane region" description="Helical" evidence="8">
    <location>
        <begin position="300"/>
        <end position="318"/>
    </location>
</feature>
<feature type="domain" description="Cation/H+ exchanger transmembrane" evidence="9">
    <location>
        <begin position="16"/>
        <end position="409"/>
    </location>
</feature>
<reference evidence="11" key="1">
    <citation type="journal article" date="2019" name="Int. J. Syst. Evol. Microbiol.">
        <title>The Global Catalogue of Microorganisms (GCM) 10K type strain sequencing project: providing services to taxonomists for standard genome sequencing and annotation.</title>
        <authorList>
            <consortium name="The Broad Institute Genomics Platform"/>
            <consortium name="The Broad Institute Genome Sequencing Center for Infectious Disease"/>
            <person name="Wu L."/>
            <person name="Ma J."/>
        </authorList>
    </citation>
    <scope>NUCLEOTIDE SEQUENCE [LARGE SCALE GENOMIC DNA]</scope>
    <source>
        <strain evidence="11">JCM 4594</strain>
    </source>
</reference>
<keyword evidence="3" id="KW-0050">Antiport</keyword>
<protein>
    <submittedName>
        <fullName evidence="10">Sodium/hydrogen exchanger</fullName>
    </submittedName>
</protein>
<dbReference type="PANTHER" id="PTHR32507:SF8">
    <property type="entry name" value="CNH1P"/>
    <property type="match status" value="1"/>
</dbReference>
<evidence type="ECO:0000313" key="10">
    <source>
        <dbReference type="EMBL" id="GGY17982.1"/>
    </source>
</evidence>
<dbReference type="Proteomes" id="UP000600946">
    <property type="component" value="Unassembled WGS sequence"/>
</dbReference>
<organism evidence="10 11">
    <name type="scientific">Streptomyces xanthochromogenes</name>
    <dbReference type="NCBI Taxonomy" id="67384"/>
    <lineage>
        <taxon>Bacteria</taxon>
        <taxon>Bacillati</taxon>
        <taxon>Actinomycetota</taxon>
        <taxon>Actinomycetes</taxon>
        <taxon>Kitasatosporales</taxon>
        <taxon>Streptomycetaceae</taxon>
        <taxon>Streptomyces</taxon>
    </lineage>
</organism>
<evidence type="ECO:0000259" key="9">
    <source>
        <dbReference type="Pfam" id="PF00999"/>
    </source>
</evidence>
<dbReference type="PANTHER" id="PTHR32507">
    <property type="entry name" value="NA(+)/H(+) ANTIPORTER 1"/>
    <property type="match status" value="1"/>
</dbReference>
<name>A0ABQ2ZJC4_9ACTN</name>
<feature type="transmembrane region" description="Helical" evidence="8">
    <location>
        <begin position="391"/>
        <end position="409"/>
    </location>
</feature>
<feature type="transmembrane region" description="Helical" evidence="8">
    <location>
        <begin position="186"/>
        <end position="212"/>
    </location>
</feature>
<keyword evidence="5 8" id="KW-1133">Transmembrane helix</keyword>
<comment type="subcellular location">
    <subcellularLocation>
        <location evidence="1">Cell membrane</location>
        <topology evidence="1">Multi-pass membrane protein</topology>
    </subcellularLocation>
</comment>
<keyword evidence="4 8" id="KW-0812">Transmembrane</keyword>
<dbReference type="EMBL" id="BMUU01000001">
    <property type="protein sequence ID" value="GGY17982.1"/>
    <property type="molecule type" value="Genomic_DNA"/>
</dbReference>
<keyword evidence="7 8" id="KW-0472">Membrane</keyword>
<proteinExistence type="predicted"/>
<accession>A0ABQ2ZJC4</accession>
<dbReference type="GeneID" id="96288827"/>
<dbReference type="InterPro" id="IPR006153">
    <property type="entry name" value="Cation/H_exchanger_TM"/>
</dbReference>
<feature type="transmembrane region" description="Helical" evidence="8">
    <location>
        <begin position="360"/>
        <end position="379"/>
    </location>
</feature>
<evidence type="ECO:0000256" key="3">
    <source>
        <dbReference type="ARBA" id="ARBA00022449"/>
    </source>
</evidence>
<evidence type="ECO:0000256" key="1">
    <source>
        <dbReference type="ARBA" id="ARBA00004651"/>
    </source>
</evidence>
<evidence type="ECO:0000256" key="8">
    <source>
        <dbReference type="SAM" id="Phobius"/>
    </source>
</evidence>
<evidence type="ECO:0000256" key="7">
    <source>
        <dbReference type="ARBA" id="ARBA00023136"/>
    </source>
</evidence>
<dbReference type="RefSeq" id="WP_190026188.1">
    <property type="nucleotide sequence ID" value="NZ_BMUU01000001.1"/>
</dbReference>
<feature type="transmembrane region" description="Helical" evidence="8">
    <location>
        <begin position="88"/>
        <end position="111"/>
    </location>
</feature>
<keyword evidence="6" id="KW-0406">Ion transport</keyword>